<evidence type="ECO:0000259" key="8">
    <source>
        <dbReference type="Pfam" id="PF24961"/>
    </source>
</evidence>
<organism evidence="10 11">
    <name type="scientific">Jeotgalibacillus salarius</name>
    <dbReference type="NCBI Taxonomy" id="546023"/>
    <lineage>
        <taxon>Bacteria</taxon>
        <taxon>Bacillati</taxon>
        <taxon>Bacillota</taxon>
        <taxon>Bacilli</taxon>
        <taxon>Bacillales</taxon>
        <taxon>Caryophanaceae</taxon>
        <taxon>Jeotgalibacillus</taxon>
    </lineage>
</organism>
<name>A0A4Y8LKH4_9BACL</name>
<feature type="transmembrane region" description="Helical" evidence="5">
    <location>
        <begin position="306"/>
        <end position="323"/>
    </location>
</feature>
<evidence type="ECO:0000256" key="1">
    <source>
        <dbReference type="ARBA" id="ARBA00004141"/>
    </source>
</evidence>
<dbReference type="InterPro" id="IPR056738">
    <property type="entry name" value="NfeD1b_N"/>
</dbReference>
<proteinExistence type="predicted"/>
<dbReference type="InterPro" id="IPR056739">
    <property type="entry name" value="NfeD_membrane"/>
</dbReference>
<evidence type="ECO:0000259" key="7">
    <source>
        <dbReference type="Pfam" id="PF01957"/>
    </source>
</evidence>
<keyword evidence="3 5" id="KW-1133">Transmembrane helix</keyword>
<evidence type="ECO:0000256" key="2">
    <source>
        <dbReference type="ARBA" id="ARBA00022692"/>
    </source>
</evidence>
<feature type="transmembrane region" description="Helical" evidence="5">
    <location>
        <begin position="329"/>
        <end position="352"/>
    </location>
</feature>
<feature type="domain" description="NfeD-like C-terminal" evidence="7">
    <location>
        <begin position="381"/>
        <end position="435"/>
    </location>
</feature>
<keyword evidence="11" id="KW-1185">Reference proteome</keyword>
<dbReference type="SUPFAM" id="SSF52096">
    <property type="entry name" value="ClpP/crotonase"/>
    <property type="match status" value="1"/>
</dbReference>
<dbReference type="GO" id="GO:0005886">
    <property type="term" value="C:plasma membrane"/>
    <property type="evidence" value="ECO:0007669"/>
    <property type="project" value="TreeGrafter"/>
</dbReference>
<dbReference type="CDD" id="cd07021">
    <property type="entry name" value="Clp_protease_NfeD_like"/>
    <property type="match status" value="1"/>
</dbReference>
<evidence type="ECO:0000313" key="10">
    <source>
        <dbReference type="EMBL" id="TFE01108.1"/>
    </source>
</evidence>
<evidence type="ECO:0000313" key="11">
    <source>
        <dbReference type="Proteomes" id="UP000297776"/>
    </source>
</evidence>
<comment type="caution">
    <text evidence="10">The sequence shown here is derived from an EMBL/GenBank/DDBJ whole genome shotgun (WGS) entry which is preliminary data.</text>
</comment>
<accession>A0A4Y8LKH4</accession>
<keyword evidence="6" id="KW-0732">Signal</keyword>
<sequence length="440" mass="46535">MKHIGVKMFAAFIVLLSVFSFVQPADADGQKVYVAPVKKEVERGLASFLERSIEEAEENGAEALILDINTPGGAVNAAEEIGQIMVNSTIETIAFINPNALSAGSYIALYADQIYMSPSGKMGASAVITSAGSDADRKAQSSWLAAMKNAAESSDRDRDPLYAEAMVDQSIEIDGLVEAGELLTFTPADAEEFGYSEGTHDNLDDLIASLGYEDAEVISIEPTFTENLARFITNPIVVPILLSVASLGLVLELYSPGFGIAGSMGIGALLLFFFGHLIAGLAGMEVLILFLVGVGLIIAEFFVPGGILGIAGLVAIVISILLAGESIAFMGIALSVALLVAVIGMVIMVKFLGKNLHLLKKIILSDSTSTESGYVSNVNRHELVGKTGIARTALRPSGTIIIDEERIDAVSEGGYVNKDQKVIVVKVEGSRIVVRETDKF</sequence>
<dbReference type="PANTHER" id="PTHR33507">
    <property type="entry name" value="INNER MEMBRANE PROTEIN YBBJ"/>
    <property type="match status" value="1"/>
</dbReference>
<dbReference type="Pfam" id="PF01957">
    <property type="entry name" value="NfeD"/>
    <property type="match status" value="1"/>
</dbReference>
<evidence type="ECO:0000256" key="3">
    <source>
        <dbReference type="ARBA" id="ARBA00022989"/>
    </source>
</evidence>
<evidence type="ECO:0000256" key="6">
    <source>
        <dbReference type="SAM" id="SignalP"/>
    </source>
</evidence>
<dbReference type="InterPro" id="IPR012340">
    <property type="entry name" value="NA-bd_OB-fold"/>
</dbReference>
<dbReference type="RefSeq" id="WP_134381728.1">
    <property type="nucleotide sequence ID" value="NZ_SORX01000005.1"/>
</dbReference>
<comment type="subcellular location">
    <subcellularLocation>
        <location evidence="1">Membrane</location>
        <topology evidence="1">Multi-pass membrane protein</topology>
    </subcellularLocation>
</comment>
<dbReference type="InterPro" id="IPR052165">
    <property type="entry name" value="Membrane_assoc_protease"/>
</dbReference>
<dbReference type="InterPro" id="IPR029045">
    <property type="entry name" value="ClpP/crotonase-like_dom_sf"/>
</dbReference>
<dbReference type="Proteomes" id="UP000297776">
    <property type="component" value="Unassembled WGS sequence"/>
</dbReference>
<dbReference type="AlphaFoldDB" id="A0A4Y8LKH4"/>
<keyword evidence="4 5" id="KW-0472">Membrane</keyword>
<feature type="signal peptide" evidence="6">
    <location>
        <begin position="1"/>
        <end position="27"/>
    </location>
</feature>
<evidence type="ECO:0000256" key="4">
    <source>
        <dbReference type="ARBA" id="ARBA00023136"/>
    </source>
</evidence>
<dbReference type="Gene3D" id="3.90.226.10">
    <property type="entry name" value="2-enoyl-CoA Hydratase, Chain A, domain 1"/>
    <property type="match status" value="1"/>
</dbReference>
<dbReference type="OrthoDB" id="9806253at2"/>
<protein>
    <submittedName>
        <fullName evidence="10">Nodulation protein NfeD</fullName>
    </submittedName>
</protein>
<evidence type="ECO:0000259" key="9">
    <source>
        <dbReference type="Pfam" id="PF25145"/>
    </source>
</evidence>
<reference evidence="10 11" key="1">
    <citation type="submission" date="2019-03" db="EMBL/GenBank/DDBJ databases">
        <authorList>
            <person name="Yang Y."/>
        </authorList>
    </citation>
    <scope>NUCLEOTIDE SEQUENCE [LARGE SCALE GENOMIC DNA]</scope>
    <source>
        <strain evidence="10 11">ASL-1</strain>
    </source>
</reference>
<evidence type="ECO:0000256" key="5">
    <source>
        <dbReference type="SAM" id="Phobius"/>
    </source>
</evidence>
<feature type="domain" description="NfeD1b N-terminal" evidence="9">
    <location>
        <begin position="31"/>
        <end position="218"/>
    </location>
</feature>
<dbReference type="Gene3D" id="2.40.50.140">
    <property type="entry name" value="Nucleic acid-binding proteins"/>
    <property type="match status" value="1"/>
</dbReference>
<dbReference type="EMBL" id="SORX01000005">
    <property type="protein sequence ID" value="TFE01108.1"/>
    <property type="molecule type" value="Genomic_DNA"/>
</dbReference>
<keyword evidence="2 5" id="KW-0812">Transmembrane</keyword>
<feature type="transmembrane region" description="Helical" evidence="5">
    <location>
        <begin position="281"/>
        <end position="299"/>
    </location>
</feature>
<feature type="chain" id="PRO_5021490264" evidence="6">
    <location>
        <begin position="28"/>
        <end position="440"/>
    </location>
</feature>
<dbReference type="Pfam" id="PF24961">
    <property type="entry name" value="NfeD_membrane"/>
    <property type="match status" value="1"/>
</dbReference>
<dbReference type="Pfam" id="PF25145">
    <property type="entry name" value="NfeD1b_N"/>
    <property type="match status" value="1"/>
</dbReference>
<gene>
    <name evidence="10" type="ORF">E2626_10635</name>
</gene>
<dbReference type="SUPFAM" id="SSF141322">
    <property type="entry name" value="NfeD domain-like"/>
    <property type="match status" value="1"/>
</dbReference>
<feature type="domain" description="NfeD integral membrane" evidence="8">
    <location>
        <begin position="237"/>
        <end position="350"/>
    </location>
</feature>
<dbReference type="PANTHER" id="PTHR33507:SF3">
    <property type="entry name" value="INNER MEMBRANE PROTEIN YBBJ"/>
    <property type="match status" value="1"/>
</dbReference>
<feature type="transmembrane region" description="Helical" evidence="5">
    <location>
        <begin position="231"/>
        <end position="251"/>
    </location>
</feature>
<dbReference type="InterPro" id="IPR002810">
    <property type="entry name" value="NfeD-like_C"/>
</dbReference>